<dbReference type="InterPro" id="IPR011047">
    <property type="entry name" value="Quinoprotein_ADH-like_sf"/>
</dbReference>
<dbReference type="GO" id="GO:0004674">
    <property type="term" value="F:protein serine/threonine kinase activity"/>
    <property type="evidence" value="ECO:0007669"/>
    <property type="project" value="UniProtKB-KW"/>
</dbReference>
<keyword evidence="5 9" id="KW-0418">Kinase</keyword>
<dbReference type="EMBL" id="VIWT01000002">
    <property type="protein sequence ID" value="TWF91357.1"/>
    <property type="molecule type" value="Genomic_DNA"/>
</dbReference>
<keyword evidence="4 7" id="KW-0547">Nucleotide-binding</keyword>
<keyword evidence="10" id="KW-1185">Reference proteome</keyword>
<dbReference type="GO" id="GO:0005524">
    <property type="term" value="F:ATP binding"/>
    <property type="evidence" value="ECO:0007669"/>
    <property type="project" value="UniProtKB-UniRule"/>
</dbReference>
<feature type="binding site" evidence="7">
    <location>
        <position position="42"/>
    </location>
    <ligand>
        <name>ATP</name>
        <dbReference type="ChEBI" id="CHEBI:30616"/>
    </ligand>
</feature>
<evidence type="ECO:0000256" key="1">
    <source>
        <dbReference type="ARBA" id="ARBA00012513"/>
    </source>
</evidence>
<dbReference type="PROSITE" id="PS50011">
    <property type="entry name" value="PROTEIN_KINASE_DOM"/>
    <property type="match status" value="1"/>
</dbReference>
<evidence type="ECO:0000256" key="5">
    <source>
        <dbReference type="ARBA" id="ARBA00022777"/>
    </source>
</evidence>
<dbReference type="CDD" id="cd14014">
    <property type="entry name" value="STKc_PknB_like"/>
    <property type="match status" value="1"/>
</dbReference>
<proteinExistence type="predicted"/>
<gene>
    <name evidence="9" type="ORF">FHX73_12469</name>
</gene>
<evidence type="ECO:0000256" key="7">
    <source>
        <dbReference type="PROSITE-ProRule" id="PRU10141"/>
    </source>
</evidence>
<keyword evidence="3" id="KW-0808">Transferase</keyword>
<dbReference type="Proteomes" id="UP000317940">
    <property type="component" value="Unassembled WGS sequence"/>
</dbReference>
<dbReference type="SMART" id="SM00220">
    <property type="entry name" value="S_TKc"/>
    <property type="match status" value="1"/>
</dbReference>
<comment type="caution">
    <text evidence="9">The sequence shown here is derived from an EMBL/GenBank/DDBJ whole genome shotgun (WGS) entry which is preliminary data.</text>
</comment>
<evidence type="ECO:0000259" key="8">
    <source>
        <dbReference type="PROSITE" id="PS50011"/>
    </source>
</evidence>
<protein>
    <recommendedName>
        <fullName evidence="1">non-specific serine/threonine protein kinase</fullName>
        <ecNumber evidence="1">2.7.11.1</ecNumber>
    </recommendedName>
</protein>
<dbReference type="SUPFAM" id="SSF56112">
    <property type="entry name" value="Protein kinase-like (PK-like)"/>
    <property type="match status" value="1"/>
</dbReference>
<evidence type="ECO:0000313" key="9">
    <source>
        <dbReference type="EMBL" id="TWF91357.1"/>
    </source>
</evidence>
<dbReference type="Pfam" id="PF00069">
    <property type="entry name" value="Pkinase"/>
    <property type="match status" value="1"/>
</dbReference>
<accession>A0A561TW68</accession>
<dbReference type="RefSeq" id="WP_145908954.1">
    <property type="nucleotide sequence ID" value="NZ_BAAAMZ010000010.1"/>
</dbReference>
<keyword evidence="6 7" id="KW-0067">ATP-binding</keyword>
<dbReference type="InterPro" id="IPR017441">
    <property type="entry name" value="Protein_kinase_ATP_BS"/>
</dbReference>
<reference evidence="9 10" key="1">
    <citation type="submission" date="2019-06" db="EMBL/GenBank/DDBJ databases">
        <title>Sequencing the genomes of 1000 actinobacteria strains.</title>
        <authorList>
            <person name="Klenk H.-P."/>
        </authorList>
    </citation>
    <scope>NUCLEOTIDE SEQUENCE [LARGE SCALE GENOMIC DNA]</scope>
    <source>
        <strain evidence="9 10">DSM 44826</strain>
    </source>
</reference>
<dbReference type="PANTHER" id="PTHR43289:SF6">
    <property type="entry name" value="SERINE_THREONINE-PROTEIN KINASE NEKL-3"/>
    <property type="match status" value="1"/>
</dbReference>
<dbReference type="AlphaFoldDB" id="A0A561TW68"/>
<dbReference type="InterPro" id="IPR000719">
    <property type="entry name" value="Prot_kinase_dom"/>
</dbReference>
<keyword evidence="2 9" id="KW-0723">Serine/threonine-protein kinase</keyword>
<organism evidence="9 10">
    <name type="scientific">Kitasatospora viridis</name>
    <dbReference type="NCBI Taxonomy" id="281105"/>
    <lineage>
        <taxon>Bacteria</taxon>
        <taxon>Bacillati</taxon>
        <taxon>Actinomycetota</taxon>
        <taxon>Actinomycetes</taxon>
        <taxon>Kitasatosporales</taxon>
        <taxon>Streptomycetaceae</taxon>
        <taxon>Kitasatospora</taxon>
    </lineage>
</organism>
<evidence type="ECO:0000256" key="2">
    <source>
        <dbReference type="ARBA" id="ARBA00022527"/>
    </source>
</evidence>
<dbReference type="Gene3D" id="1.10.510.10">
    <property type="entry name" value="Transferase(Phosphotransferase) domain 1"/>
    <property type="match status" value="1"/>
</dbReference>
<dbReference type="SUPFAM" id="SSF50998">
    <property type="entry name" value="Quinoprotein alcohol dehydrogenase-like"/>
    <property type="match status" value="1"/>
</dbReference>
<sequence length="647" mass="68795">MSVGVGYMVNSRYRLDRLIGRGGMGRVWGGHDAHLDRVVAVKELMLPDDLPPEERHELVERAMREARVAARLRHDGVITVHDVVTDGGIPWIVMELVHGSSLAEEVRVRGAMDWRRVAELGAAMADALAHAHAAGVVHRDLKPENVLLSGTRAVIADFGIARILDSTTQLTRTGVAIGTPHYMSPEQLEGREAAPASDMWSLGATLYAIVEGHRPFDATTLTALYVSILTQQPAPPVNAGPLTELLSALLSKDPAMRPDALATADKLRRSLQGPAPVYTPTVLAPARVDRIPSPVPPLPDHPPLQGPTSLEALRPLFVCSPEQVVEQAWLQPVRAQGSPALAVCLRGQALGRLWSSVEVHSTMRLSPAFQVPGLFGPDEGTVLAGGPDATALTVLQWIPDAFSHGTRQVLVDAYLQGQAPVLGRPLDTPDESRQYTTGAVFQHQGIRAIALAGPDAPPVALTGPNRRLQFAGTARPRHLLAAADGIVVGWGGGTGWAPAGAVAWDGSNGRGLHSFGGRPVVTGLTLSTSGALACVSDPNGIAVHETATGTEIGRLPIGTTGGDQSGELTLAYDHLRQIVVVQILHDVIRVWDLNQRQVIAELPGLGEHALAARVMTFGVKPALTVATPRRVGVLNLPVPRFTTMRRP</sequence>
<evidence type="ECO:0000313" key="10">
    <source>
        <dbReference type="Proteomes" id="UP000317940"/>
    </source>
</evidence>
<dbReference type="OrthoDB" id="951193at2"/>
<feature type="domain" description="Protein kinase" evidence="8">
    <location>
        <begin position="13"/>
        <end position="271"/>
    </location>
</feature>
<evidence type="ECO:0000256" key="3">
    <source>
        <dbReference type="ARBA" id="ARBA00022679"/>
    </source>
</evidence>
<dbReference type="InterPro" id="IPR008271">
    <property type="entry name" value="Ser/Thr_kinase_AS"/>
</dbReference>
<dbReference type="InterPro" id="IPR011009">
    <property type="entry name" value="Kinase-like_dom_sf"/>
</dbReference>
<dbReference type="EC" id="2.7.11.1" evidence="1"/>
<dbReference type="PANTHER" id="PTHR43289">
    <property type="entry name" value="MITOGEN-ACTIVATED PROTEIN KINASE KINASE KINASE 20-RELATED"/>
    <property type="match status" value="1"/>
</dbReference>
<evidence type="ECO:0000256" key="6">
    <source>
        <dbReference type="ARBA" id="ARBA00022840"/>
    </source>
</evidence>
<dbReference type="Gene3D" id="3.30.200.20">
    <property type="entry name" value="Phosphorylase Kinase, domain 1"/>
    <property type="match status" value="1"/>
</dbReference>
<dbReference type="PROSITE" id="PS00108">
    <property type="entry name" value="PROTEIN_KINASE_ST"/>
    <property type="match status" value="1"/>
</dbReference>
<name>A0A561TW68_9ACTN</name>
<evidence type="ECO:0000256" key="4">
    <source>
        <dbReference type="ARBA" id="ARBA00022741"/>
    </source>
</evidence>
<dbReference type="PROSITE" id="PS00107">
    <property type="entry name" value="PROTEIN_KINASE_ATP"/>
    <property type="match status" value="1"/>
</dbReference>